<name>A0A1G6X9C1_9GAMM</name>
<dbReference type="RefSeq" id="WP_055986198.1">
    <property type="nucleotide sequence ID" value="NZ_FMZQ01000037.1"/>
</dbReference>
<evidence type="ECO:0000313" key="2">
    <source>
        <dbReference type="Proteomes" id="UP000199467"/>
    </source>
</evidence>
<dbReference type="SMART" id="SM00953">
    <property type="entry name" value="RES"/>
    <property type="match status" value="1"/>
</dbReference>
<evidence type="ECO:0000313" key="1">
    <source>
        <dbReference type="EMBL" id="SDD73927.1"/>
    </source>
</evidence>
<dbReference type="InterPro" id="IPR014914">
    <property type="entry name" value="RES_dom"/>
</dbReference>
<organism evidence="1 2">
    <name type="scientific">Ectopseudomonas chengduensis</name>
    <dbReference type="NCBI Taxonomy" id="489632"/>
    <lineage>
        <taxon>Bacteria</taxon>
        <taxon>Pseudomonadati</taxon>
        <taxon>Pseudomonadota</taxon>
        <taxon>Gammaproteobacteria</taxon>
        <taxon>Pseudomonadales</taxon>
        <taxon>Pseudomonadaceae</taxon>
        <taxon>Ectopseudomonas</taxon>
    </lineage>
</organism>
<sequence length="233" mass="25693">MVTGDDDINQTEQLVQKLHSNGKLSVKPLPGGSTSYRVQGSGHKNAEYYGCPKKPEELGRFNDPKEQIGIWYGAEHPSGALAETFGRLRPKASKGLGIVLNTTDLETRDMCVVETTRDLRLLDLKLCLSKMNRTVDEVTGPDYALTQEIVAAVARLPGNPFDGIAYESRHHPDGHSCYALWTAPGEVTTVKTVEMKRLSEFEYKGELPEGFEGDSIDAEEIMTEVLGYQVICS</sequence>
<dbReference type="Pfam" id="PF08808">
    <property type="entry name" value="RES"/>
    <property type="match status" value="1"/>
</dbReference>
<proteinExistence type="predicted"/>
<dbReference type="EMBL" id="FMZQ01000037">
    <property type="protein sequence ID" value="SDD73927.1"/>
    <property type="molecule type" value="Genomic_DNA"/>
</dbReference>
<accession>A0A1G6X9C1</accession>
<gene>
    <name evidence="1" type="ORF">SAMN05216576_1371</name>
</gene>
<dbReference type="Proteomes" id="UP000199467">
    <property type="component" value="Unassembled WGS sequence"/>
</dbReference>
<reference evidence="2" key="1">
    <citation type="submission" date="2016-10" db="EMBL/GenBank/DDBJ databases">
        <authorList>
            <person name="Varghese N."/>
            <person name="Submissions S."/>
        </authorList>
    </citation>
    <scope>NUCLEOTIDE SEQUENCE [LARGE SCALE GENOMIC DNA]</scope>
    <source>
        <strain evidence="2">DSM 26382</strain>
    </source>
</reference>
<keyword evidence="2" id="KW-1185">Reference proteome</keyword>
<dbReference type="AlphaFoldDB" id="A0A1G6X9C1"/>
<protein>
    <submittedName>
        <fullName evidence="1">RES domain-containing protein</fullName>
    </submittedName>
</protein>